<organism evidence="2 3">
    <name type="scientific">Tetragenococcus halophilus</name>
    <name type="common">Pediococcus halophilus</name>
    <dbReference type="NCBI Taxonomy" id="51669"/>
    <lineage>
        <taxon>Bacteria</taxon>
        <taxon>Bacillati</taxon>
        <taxon>Bacillota</taxon>
        <taxon>Bacilli</taxon>
        <taxon>Lactobacillales</taxon>
        <taxon>Enterococcaceae</taxon>
        <taxon>Tetragenococcus</taxon>
    </lineage>
</organism>
<evidence type="ECO:0000256" key="1">
    <source>
        <dbReference type="SAM" id="MobiDB-lite"/>
    </source>
</evidence>
<protein>
    <submittedName>
        <fullName evidence="2">Uncharacterized protein</fullName>
    </submittedName>
</protein>
<name>A0A3G5FGN9_TETHA</name>
<proteinExistence type="predicted"/>
<dbReference type="AlphaFoldDB" id="A0A3G5FGN9"/>
<accession>A0A3G5FGN9</accession>
<evidence type="ECO:0000313" key="2">
    <source>
        <dbReference type="EMBL" id="AYW49527.1"/>
    </source>
</evidence>
<sequence length="61" mass="7447">MTKTSGYKFAGFLLGNFYFYISKYKGRSWSKVILSWDQRRNNWPKDNQKKGHKWRTWPKPS</sequence>
<feature type="compositionally biased region" description="Basic residues" evidence="1">
    <location>
        <begin position="50"/>
        <end position="61"/>
    </location>
</feature>
<dbReference type="Proteomes" id="UP000280475">
    <property type="component" value="Chromosome"/>
</dbReference>
<dbReference type="EMBL" id="CP027768">
    <property type="protein sequence ID" value="AYW49527.1"/>
    <property type="molecule type" value="Genomic_DNA"/>
</dbReference>
<gene>
    <name evidence="2" type="ORF">C7H83_02990</name>
</gene>
<reference evidence="2 3" key="1">
    <citation type="journal article" date="2012" name="Int. J. Syst. Evol. Microbiol.">
        <title>Characterization of Tetragenococcus strains from sugar thick juice reveals a novel species, Tetragenococcus osmophilus sp. nov., and divides Tetragenococcus halophilus into two subspecies, T. halophilus subsp. halophilus subsp. nov. and T. halophilus subsp. flandriensis subsp. nov.</title>
        <authorList>
            <person name="Juste A."/>
            <person name="Van Trappen S."/>
            <person name="Verreth C."/>
            <person name="Cleenwerck I."/>
            <person name="De Vos P."/>
            <person name="Lievens B."/>
            <person name="Willems K.A."/>
        </authorList>
    </citation>
    <scope>NUCLEOTIDE SEQUENCE [LARGE SCALE GENOMIC DNA]</scope>
    <source>
        <strain evidence="2 3">LMG 26042</strain>
    </source>
</reference>
<feature type="region of interest" description="Disordered" evidence="1">
    <location>
        <begin position="42"/>
        <end position="61"/>
    </location>
</feature>
<evidence type="ECO:0000313" key="3">
    <source>
        <dbReference type="Proteomes" id="UP000280475"/>
    </source>
</evidence>